<dbReference type="FunCoup" id="B5YIE5">
    <property type="interactions" value="446"/>
</dbReference>
<keyword evidence="2" id="KW-0812">Transmembrane</keyword>
<dbReference type="PANTHER" id="PTHR10953">
    <property type="entry name" value="UBIQUITIN-ACTIVATING ENZYME E1"/>
    <property type="match status" value="1"/>
</dbReference>
<dbReference type="PATRIC" id="fig|289376.4.peg.1941"/>
<dbReference type="InterPro" id="IPR045886">
    <property type="entry name" value="ThiF/MoeB/HesA"/>
</dbReference>
<evidence type="ECO:0000256" key="1">
    <source>
        <dbReference type="ARBA" id="ARBA00009919"/>
    </source>
</evidence>
<keyword evidence="2" id="KW-1133">Transmembrane helix</keyword>
<dbReference type="EnsemblBacteria" id="ACI21690">
    <property type="protein sequence ID" value="ACI21690"/>
    <property type="gene ID" value="THEYE_A1987"/>
</dbReference>
<organism evidence="4 5">
    <name type="scientific">Thermodesulfovibrio yellowstonii (strain ATCC 51303 / DSM 11347 / YP87)</name>
    <dbReference type="NCBI Taxonomy" id="289376"/>
    <lineage>
        <taxon>Bacteria</taxon>
        <taxon>Pseudomonadati</taxon>
        <taxon>Nitrospirota</taxon>
        <taxon>Thermodesulfovibrionia</taxon>
        <taxon>Thermodesulfovibrionales</taxon>
        <taxon>Thermodesulfovibrionaceae</taxon>
        <taxon>Thermodesulfovibrio</taxon>
    </lineage>
</organism>
<protein>
    <submittedName>
        <fullName evidence="4">Molybdopterin biosynthesis protein MoeB</fullName>
    </submittedName>
</protein>
<dbReference type="GO" id="GO:0004792">
    <property type="term" value="F:thiosulfate-cyanide sulfurtransferase activity"/>
    <property type="evidence" value="ECO:0000318"/>
    <property type="project" value="GO_Central"/>
</dbReference>
<dbReference type="AlphaFoldDB" id="B5YIE5"/>
<reference evidence="5" key="1">
    <citation type="submission" date="2008-08" db="EMBL/GenBank/DDBJ databases">
        <title>The complete genome sequence of Thermodesulfovibrio yellowstonii strain ATCC 51303 / DSM 11347 / YP87.</title>
        <authorList>
            <person name="Dodson R.J."/>
            <person name="Durkin A.S."/>
            <person name="Wu M."/>
            <person name="Eisen J."/>
            <person name="Sutton G."/>
        </authorList>
    </citation>
    <scope>NUCLEOTIDE SEQUENCE [LARGE SCALE GENOMIC DNA]</scope>
    <source>
        <strain evidence="5">ATCC 51303 / DSM 11347 / YP87</strain>
    </source>
</reference>
<dbReference type="NCBIfam" id="NF004281">
    <property type="entry name" value="PRK05690.1"/>
    <property type="match status" value="1"/>
</dbReference>
<dbReference type="InParanoid" id="B5YIE5"/>
<dbReference type="InterPro" id="IPR000594">
    <property type="entry name" value="ThiF_NAD_FAD-bd"/>
</dbReference>
<dbReference type="EMBL" id="CP001147">
    <property type="protein sequence ID" value="ACI21690.1"/>
    <property type="molecule type" value="Genomic_DNA"/>
</dbReference>
<dbReference type="Pfam" id="PF00899">
    <property type="entry name" value="ThiF"/>
    <property type="match status" value="1"/>
</dbReference>
<dbReference type="PANTHER" id="PTHR10953:SF102">
    <property type="entry name" value="ADENYLYLTRANSFERASE AND SULFURTRANSFERASE MOCS3"/>
    <property type="match status" value="1"/>
</dbReference>
<dbReference type="GO" id="GO:0005737">
    <property type="term" value="C:cytoplasm"/>
    <property type="evidence" value="ECO:0000318"/>
    <property type="project" value="GO_Central"/>
</dbReference>
<dbReference type="RefSeq" id="WP_012546398.1">
    <property type="nucleotide sequence ID" value="NC_011296.1"/>
</dbReference>
<dbReference type="GO" id="GO:0008641">
    <property type="term" value="F:ubiquitin-like modifier activating enzyme activity"/>
    <property type="evidence" value="ECO:0007669"/>
    <property type="project" value="InterPro"/>
</dbReference>
<evidence type="ECO:0000313" key="4">
    <source>
        <dbReference type="EMBL" id="ACI21690.1"/>
    </source>
</evidence>
<comment type="similarity">
    <text evidence="1">Belongs to the HesA/MoeB/ThiF family.</text>
</comment>
<keyword evidence="2" id="KW-0472">Membrane</keyword>
<dbReference type="HOGENOM" id="CLU_013325_10_3_0"/>
<dbReference type="GO" id="GO:0005829">
    <property type="term" value="C:cytosol"/>
    <property type="evidence" value="ECO:0000318"/>
    <property type="project" value="GO_Central"/>
</dbReference>
<proteinExistence type="inferred from homology"/>
<gene>
    <name evidence="4" type="ordered locus">THEYE_A1987</name>
</gene>
<dbReference type="OrthoDB" id="9804286at2"/>
<accession>B5YIE5</accession>
<dbReference type="InterPro" id="IPR035985">
    <property type="entry name" value="Ubiquitin-activating_enz"/>
</dbReference>
<evidence type="ECO:0000259" key="3">
    <source>
        <dbReference type="Pfam" id="PF00899"/>
    </source>
</evidence>
<evidence type="ECO:0000256" key="2">
    <source>
        <dbReference type="SAM" id="Phobius"/>
    </source>
</evidence>
<dbReference type="CDD" id="cd00757">
    <property type="entry name" value="ThiF_MoeB_HesA_family"/>
    <property type="match status" value="1"/>
</dbReference>
<keyword evidence="5" id="KW-1185">Reference proteome</keyword>
<reference evidence="4 5" key="2">
    <citation type="journal article" date="2015" name="Genome Announc.">
        <title>Genome Sequence of the Sulfate-Reducing Thermophilic Bacterium Thermodesulfovibrio yellowstonii Strain DSM 11347T (Phylum Nitrospirae).</title>
        <authorList>
            <person name="Bhatnagar S."/>
            <person name="Badger J.H."/>
            <person name="Madupu R."/>
            <person name="Khouri H.M."/>
            <person name="O'Connor E.M."/>
            <person name="Robb F.T."/>
            <person name="Ward N.L."/>
            <person name="Eisen J.A."/>
        </authorList>
    </citation>
    <scope>NUCLEOTIDE SEQUENCE [LARGE SCALE GENOMIC DNA]</scope>
    <source>
        <strain evidence="5">ATCC 51303 / DSM 11347 / YP87</strain>
    </source>
</reference>
<feature type="domain" description="THIF-type NAD/FAD binding fold" evidence="3">
    <location>
        <begin position="11"/>
        <end position="240"/>
    </location>
</feature>
<dbReference type="GO" id="GO:0016779">
    <property type="term" value="F:nucleotidyltransferase activity"/>
    <property type="evidence" value="ECO:0000318"/>
    <property type="project" value="GO_Central"/>
</dbReference>
<dbReference type="GO" id="GO:0008146">
    <property type="term" value="F:sulfotransferase activity"/>
    <property type="evidence" value="ECO:0000318"/>
    <property type="project" value="GO_Central"/>
</dbReference>
<dbReference type="SUPFAM" id="SSF69572">
    <property type="entry name" value="Activating enzymes of the ubiquitin-like proteins"/>
    <property type="match status" value="1"/>
</dbReference>
<evidence type="ECO:0000313" key="5">
    <source>
        <dbReference type="Proteomes" id="UP000000718"/>
    </source>
</evidence>
<sequence>MKDRKHSLLRYHRQIILSYIGKEGQEKLNKSKVLIVGAGGLGSVVAYYLASSGIGYIGIVDPDIVELSNLQRQILHNEEHIGMPKAISAMINLKKLNSEINILPYPEEINKRNVFELINSYDIVVACPDNFKTRFILNDACFKLQKPLVVGAVSEFEGHVLNVIPPEGPCYNCLFEDAKDENFVQGILAPVAGIIGSIQAVETLKILLSIGESLHGRMLIYDALKDIFREVKFLKNPSCQICKRC</sequence>
<dbReference type="Proteomes" id="UP000000718">
    <property type="component" value="Chromosome"/>
</dbReference>
<dbReference type="FunFam" id="3.40.50.720:FF:000080">
    <property type="entry name" value="Thiazole biosynthesis adenylyltransferase ThiF"/>
    <property type="match status" value="1"/>
</dbReference>
<dbReference type="KEGG" id="tye:THEYE_A1987"/>
<dbReference type="STRING" id="289376.THEYE_A1987"/>
<dbReference type="Gene3D" id="3.40.50.720">
    <property type="entry name" value="NAD(P)-binding Rossmann-like Domain"/>
    <property type="match status" value="1"/>
</dbReference>
<feature type="transmembrane region" description="Helical" evidence="2">
    <location>
        <begin position="33"/>
        <end position="50"/>
    </location>
</feature>
<dbReference type="eggNOG" id="COG0476">
    <property type="taxonomic scope" value="Bacteria"/>
</dbReference>
<name>B5YIE5_THEYD</name>